<evidence type="ECO:0000256" key="1">
    <source>
        <dbReference type="SAM" id="MobiDB-lite"/>
    </source>
</evidence>
<feature type="compositionally biased region" description="Basic and acidic residues" evidence="1">
    <location>
        <begin position="66"/>
        <end position="75"/>
    </location>
</feature>
<dbReference type="Pfam" id="PF13358">
    <property type="entry name" value="DDE_3"/>
    <property type="match status" value="1"/>
</dbReference>
<dbReference type="Gene3D" id="3.30.420.10">
    <property type="entry name" value="Ribonuclease H-like superfamily/Ribonuclease H"/>
    <property type="match status" value="1"/>
</dbReference>
<feature type="compositionally biased region" description="Basic residues" evidence="1">
    <location>
        <begin position="55"/>
        <end position="65"/>
    </location>
</feature>
<reference evidence="3" key="1">
    <citation type="journal article" date="2020" name="Stud. Mycol.">
        <title>101 Dothideomycetes genomes: a test case for predicting lifestyles and emergence of pathogens.</title>
        <authorList>
            <person name="Haridas S."/>
            <person name="Albert R."/>
            <person name="Binder M."/>
            <person name="Bloem J."/>
            <person name="Labutti K."/>
            <person name="Salamov A."/>
            <person name="Andreopoulos B."/>
            <person name="Baker S."/>
            <person name="Barry K."/>
            <person name="Bills G."/>
            <person name="Bluhm B."/>
            <person name="Cannon C."/>
            <person name="Castanera R."/>
            <person name="Culley D."/>
            <person name="Daum C."/>
            <person name="Ezra D."/>
            <person name="Gonzalez J."/>
            <person name="Henrissat B."/>
            <person name="Kuo A."/>
            <person name="Liang C."/>
            <person name="Lipzen A."/>
            <person name="Lutzoni F."/>
            <person name="Magnuson J."/>
            <person name="Mondo S."/>
            <person name="Nolan M."/>
            <person name="Ohm R."/>
            <person name="Pangilinan J."/>
            <person name="Park H.-J."/>
            <person name="Ramirez L."/>
            <person name="Alfaro M."/>
            <person name="Sun H."/>
            <person name="Tritt A."/>
            <person name="Yoshinaga Y."/>
            <person name="Zwiers L.-H."/>
            <person name="Turgeon B."/>
            <person name="Goodwin S."/>
            <person name="Spatafora J."/>
            <person name="Crous P."/>
            <person name="Grigoriev I."/>
        </authorList>
    </citation>
    <scope>NUCLEOTIDE SEQUENCE</scope>
    <source>
        <strain evidence="3">CBS 107.79</strain>
    </source>
</reference>
<evidence type="ECO:0000313" key="3">
    <source>
        <dbReference type="EMBL" id="KAF1978858.1"/>
    </source>
</evidence>
<keyword evidence="4" id="KW-1185">Reference proteome</keyword>
<proteinExistence type="predicted"/>
<gene>
    <name evidence="3" type="ORF">BU23DRAFT_448804</name>
</gene>
<sequence>KGPTHIYEKETPEQKREAQKALEAENQENRRQREELVLLARRALRSMGDSEVNSKKHSWTKKHELKRGDRTRGGVDGWRHREEVLKPKLVPFIKHLRRTGHNSILLKDGAPSHTSKIATEYLSVSHIEKLRWPGHSPDVNAEEHAWPWIRRHITKDFKPSTCAGDCKAY</sequence>
<feature type="region of interest" description="Disordered" evidence="1">
    <location>
        <begin position="1"/>
        <end position="32"/>
    </location>
</feature>
<feature type="domain" description="Tc1-like transposase DDE" evidence="2">
    <location>
        <begin position="90"/>
        <end position="155"/>
    </location>
</feature>
<feature type="region of interest" description="Disordered" evidence="1">
    <location>
        <begin position="47"/>
        <end position="75"/>
    </location>
</feature>
<dbReference type="InterPro" id="IPR036397">
    <property type="entry name" value="RNaseH_sf"/>
</dbReference>
<dbReference type="Proteomes" id="UP000800036">
    <property type="component" value="Unassembled WGS sequence"/>
</dbReference>
<organism evidence="3 4">
    <name type="scientific">Bimuria novae-zelandiae CBS 107.79</name>
    <dbReference type="NCBI Taxonomy" id="1447943"/>
    <lineage>
        <taxon>Eukaryota</taxon>
        <taxon>Fungi</taxon>
        <taxon>Dikarya</taxon>
        <taxon>Ascomycota</taxon>
        <taxon>Pezizomycotina</taxon>
        <taxon>Dothideomycetes</taxon>
        <taxon>Pleosporomycetidae</taxon>
        <taxon>Pleosporales</taxon>
        <taxon>Massarineae</taxon>
        <taxon>Didymosphaeriaceae</taxon>
        <taxon>Bimuria</taxon>
    </lineage>
</organism>
<evidence type="ECO:0000259" key="2">
    <source>
        <dbReference type="Pfam" id="PF13358"/>
    </source>
</evidence>
<evidence type="ECO:0000313" key="4">
    <source>
        <dbReference type="Proteomes" id="UP000800036"/>
    </source>
</evidence>
<dbReference type="EMBL" id="ML976659">
    <property type="protein sequence ID" value="KAF1978858.1"/>
    <property type="molecule type" value="Genomic_DNA"/>
</dbReference>
<name>A0A6A5VQ19_9PLEO</name>
<feature type="non-terminal residue" evidence="3">
    <location>
        <position position="1"/>
    </location>
</feature>
<protein>
    <recommendedName>
        <fullName evidence="2">Tc1-like transposase DDE domain-containing protein</fullName>
    </recommendedName>
</protein>
<dbReference type="AlphaFoldDB" id="A0A6A5VQ19"/>
<accession>A0A6A5VQ19</accession>
<dbReference type="GO" id="GO:0003676">
    <property type="term" value="F:nucleic acid binding"/>
    <property type="evidence" value="ECO:0007669"/>
    <property type="project" value="InterPro"/>
</dbReference>
<dbReference type="InterPro" id="IPR038717">
    <property type="entry name" value="Tc1-like_DDE_dom"/>
</dbReference>
<dbReference type="OrthoDB" id="5410741at2759"/>